<keyword evidence="1" id="KW-0732">Signal</keyword>
<evidence type="ECO:0000313" key="3">
    <source>
        <dbReference type="Proteomes" id="UP000552038"/>
    </source>
</evidence>
<organism evidence="2 3">
    <name type="scientific">Paenibacillus alvei</name>
    <name type="common">Bacillus alvei</name>
    <dbReference type="NCBI Taxonomy" id="44250"/>
    <lineage>
        <taxon>Bacteria</taxon>
        <taxon>Bacillati</taxon>
        <taxon>Bacillota</taxon>
        <taxon>Bacilli</taxon>
        <taxon>Bacillales</taxon>
        <taxon>Paenibacillaceae</taxon>
        <taxon>Paenibacillus</taxon>
    </lineage>
</organism>
<evidence type="ECO:0000256" key="1">
    <source>
        <dbReference type="SAM" id="SignalP"/>
    </source>
</evidence>
<proteinExistence type="predicted"/>
<dbReference type="RefSeq" id="WP_171415373.1">
    <property type="nucleotide sequence ID" value="NZ_JABFOR010000004.1"/>
</dbReference>
<sequence length="215" mass="23816">MKKLVAVMALSLAFSTVAATGAFAEQAANTTGAVTKETVFVDLEQNTTLYDSVGGKKVGLLGPQVIYVEAASKDENNITWYRVFTWIGTVWMKDPNAYNKLVTLSSNTPIYNSPNGKQVGNLSAQIAPIINEQIDNSGLIWYQINSYKGKAWVRNPEQSQLVKLTKATAIYQSLNGKKAGELKPQTVTVHAVKYDKKGQRWANIPTWKGNLWMKW</sequence>
<feature type="chain" id="PRO_5043037147" evidence="1">
    <location>
        <begin position="19"/>
        <end position="215"/>
    </location>
</feature>
<gene>
    <name evidence="2" type="ORF">HMI46_05470</name>
</gene>
<reference evidence="2 3" key="1">
    <citation type="submission" date="2020-05" db="EMBL/GenBank/DDBJ databases">
        <title>Whole genome sequencing and identification of novel metabolites from Paenibacillus alvei strain JR949.</title>
        <authorList>
            <person name="Rajendhran J."/>
            <person name="Sree Pranav P."/>
            <person name="Mahalakshmi B."/>
            <person name="Karthikeyan R."/>
        </authorList>
    </citation>
    <scope>NUCLEOTIDE SEQUENCE [LARGE SCALE GENOMIC DNA]</scope>
    <source>
        <strain evidence="2 3">JR949</strain>
    </source>
</reference>
<dbReference type="AlphaFoldDB" id="A0AAP7DHV8"/>
<evidence type="ECO:0000313" key="2">
    <source>
        <dbReference type="EMBL" id="NOJ69999.1"/>
    </source>
</evidence>
<feature type="signal peptide" evidence="1">
    <location>
        <begin position="1"/>
        <end position="18"/>
    </location>
</feature>
<protein>
    <submittedName>
        <fullName evidence="2">Uncharacterized protein</fullName>
    </submittedName>
</protein>
<dbReference type="Proteomes" id="UP000552038">
    <property type="component" value="Unassembled WGS sequence"/>
</dbReference>
<name>A0AAP7DHV8_PAEAL</name>
<dbReference type="EMBL" id="JABFOR010000004">
    <property type="protein sequence ID" value="NOJ69999.1"/>
    <property type="molecule type" value="Genomic_DNA"/>
</dbReference>
<accession>A0AAP7DHV8</accession>
<comment type="caution">
    <text evidence="2">The sequence shown here is derived from an EMBL/GenBank/DDBJ whole genome shotgun (WGS) entry which is preliminary data.</text>
</comment>